<proteinExistence type="predicted"/>
<feature type="chain" id="PRO_5045772324" description="Lipoprotein" evidence="1">
    <location>
        <begin position="19"/>
        <end position="117"/>
    </location>
</feature>
<dbReference type="EMBL" id="JBHTLR010000003">
    <property type="protein sequence ID" value="MFD1215132.1"/>
    <property type="molecule type" value="Genomic_DNA"/>
</dbReference>
<feature type="signal peptide" evidence="1">
    <location>
        <begin position="1"/>
        <end position="18"/>
    </location>
</feature>
<organism evidence="2 3">
    <name type="scientific">Microbulbifer celer</name>
    <dbReference type="NCBI Taxonomy" id="435905"/>
    <lineage>
        <taxon>Bacteria</taxon>
        <taxon>Pseudomonadati</taxon>
        <taxon>Pseudomonadota</taxon>
        <taxon>Gammaproteobacteria</taxon>
        <taxon>Cellvibrionales</taxon>
        <taxon>Microbulbiferaceae</taxon>
        <taxon>Microbulbifer</taxon>
    </lineage>
</organism>
<evidence type="ECO:0000313" key="2">
    <source>
        <dbReference type="EMBL" id="MFD1215132.1"/>
    </source>
</evidence>
<accession>A0ABW3U3Y1</accession>
<evidence type="ECO:0008006" key="4">
    <source>
        <dbReference type="Google" id="ProtNLM"/>
    </source>
</evidence>
<name>A0ABW3U3Y1_9GAMM</name>
<dbReference type="Proteomes" id="UP001597264">
    <property type="component" value="Unassembled WGS sequence"/>
</dbReference>
<protein>
    <recommendedName>
        <fullName evidence="4">Lipoprotein</fullName>
    </recommendedName>
</protein>
<evidence type="ECO:0000256" key="1">
    <source>
        <dbReference type="SAM" id="SignalP"/>
    </source>
</evidence>
<gene>
    <name evidence="2" type="ORF">ACFQ2X_00845</name>
</gene>
<sequence>MRFALAVLCCLVILTACSLEKVPATGPDGSWWVGGSDGGVFVKITDDDNPSDKFYTGTIYYEYDQSVWYRGVFKLVGDIEFSPEKRDQYLAWDGERLHLTGSSYLEATEDFPGSEHE</sequence>
<keyword evidence="1" id="KW-0732">Signal</keyword>
<reference evidence="3" key="1">
    <citation type="journal article" date="2019" name="Int. J. Syst. Evol. Microbiol.">
        <title>The Global Catalogue of Microorganisms (GCM) 10K type strain sequencing project: providing services to taxonomists for standard genome sequencing and annotation.</title>
        <authorList>
            <consortium name="The Broad Institute Genomics Platform"/>
            <consortium name="The Broad Institute Genome Sequencing Center for Infectious Disease"/>
            <person name="Wu L."/>
            <person name="Ma J."/>
        </authorList>
    </citation>
    <scope>NUCLEOTIDE SEQUENCE [LARGE SCALE GENOMIC DNA]</scope>
    <source>
        <strain evidence="3">CCUG 54356</strain>
    </source>
</reference>
<keyword evidence="3" id="KW-1185">Reference proteome</keyword>
<dbReference type="PROSITE" id="PS51257">
    <property type="entry name" value="PROKAR_LIPOPROTEIN"/>
    <property type="match status" value="1"/>
</dbReference>
<comment type="caution">
    <text evidence="2">The sequence shown here is derived from an EMBL/GenBank/DDBJ whole genome shotgun (WGS) entry which is preliminary data.</text>
</comment>
<evidence type="ECO:0000313" key="3">
    <source>
        <dbReference type="Proteomes" id="UP001597264"/>
    </source>
</evidence>
<dbReference type="RefSeq" id="WP_230435461.1">
    <property type="nucleotide sequence ID" value="NZ_CP087715.1"/>
</dbReference>